<dbReference type="GeneID" id="34462510"/>
<dbReference type="SUPFAM" id="SSF53474">
    <property type="entry name" value="alpha/beta-Hydrolases"/>
    <property type="match status" value="1"/>
</dbReference>
<dbReference type="PANTHER" id="PTHR48182">
    <property type="entry name" value="PROTEIN SERAC1"/>
    <property type="match status" value="1"/>
</dbReference>
<dbReference type="Gene3D" id="3.40.50.1820">
    <property type="entry name" value="alpha/beta hydrolase"/>
    <property type="match status" value="1"/>
</dbReference>
<dbReference type="OrthoDB" id="5086500at2759"/>
<dbReference type="GO" id="GO:0016020">
    <property type="term" value="C:membrane"/>
    <property type="evidence" value="ECO:0007669"/>
    <property type="project" value="UniProtKB-SubCell"/>
</dbReference>
<keyword evidence="4" id="KW-0256">Endoplasmic reticulum</keyword>
<name>A0A1L9VNI6_ASPGL</name>
<protein>
    <recommendedName>
        <fullName evidence="9">DUF676 domain-containing protein</fullName>
    </recommendedName>
</protein>
<dbReference type="EMBL" id="KV878894">
    <property type="protein sequence ID" value="OJJ85487.1"/>
    <property type="molecule type" value="Genomic_DNA"/>
</dbReference>
<keyword evidence="6" id="KW-0472">Membrane</keyword>
<evidence type="ECO:0000256" key="2">
    <source>
        <dbReference type="ARBA" id="ARBA00004240"/>
    </source>
</evidence>
<keyword evidence="5" id="KW-0496">Mitochondrion</keyword>
<dbReference type="InterPro" id="IPR052374">
    <property type="entry name" value="SERAC1"/>
</dbReference>
<evidence type="ECO:0000256" key="3">
    <source>
        <dbReference type="ARBA" id="ARBA00004370"/>
    </source>
</evidence>
<dbReference type="VEuPathDB" id="FungiDB:ASPGLDRAFT_45452"/>
<evidence type="ECO:0000256" key="5">
    <source>
        <dbReference type="ARBA" id="ARBA00023128"/>
    </source>
</evidence>
<gene>
    <name evidence="7" type="ORF">ASPGLDRAFT_45452</name>
</gene>
<dbReference type="GO" id="GO:0005783">
    <property type="term" value="C:endoplasmic reticulum"/>
    <property type="evidence" value="ECO:0007669"/>
    <property type="project" value="UniProtKB-SubCell"/>
</dbReference>
<sequence>MCLPFTFSRLRRSKQNFLDMEQQHTMEKLRPGLTNVYSGQDPVVDIVAIHSPNRNPIKLFMSTATGKFWLGDEDMLPRDIPNCRVLAFSYSGSDSIMASAMQLVESLVHNRRLEGNIERPIMFICHSVGGIIAKQALIHSKDCGNKELEASHSIYVSTHSLLFIGMPNKETSFGNLAAVLQHEGVGAQLLNSGLLRNVDNGFEPIMDRYRISSLWEISLSEIEDHNMDDVVRNHIGSCQFPSRELAEYKKVSVILRRYFKQAPQAIPPKWAQARAILKLERTYERQNQLAPAFFPRAKQ</sequence>
<evidence type="ECO:0008006" key="9">
    <source>
        <dbReference type="Google" id="ProtNLM"/>
    </source>
</evidence>
<evidence type="ECO:0000256" key="6">
    <source>
        <dbReference type="ARBA" id="ARBA00023136"/>
    </source>
</evidence>
<dbReference type="Proteomes" id="UP000184300">
    <property type="component" value="Unassembled WGS sequence"/>
</dbReference>
<evidence type="ECO:0000256" key="4">
    <source>
        <dbReference type="ARBA" id="ARBA00022824"/>
    </source>
</evidence>
<dbReference type="GO" id="GO:0005739">
    <property type="term" value="C:mitochondrion"/>
    <property type="evidence" value="ECO:0007669"/>
    <property type="project" value="UniProtKB-SubCell"/>
</dbReference>
<keyword evidence="8" id="KW-1185">Reference proteome</keyword>
<accession>A0A1L9VNI6</accession>
<organism evidence="7 8">
    <name type="scientific">Aspergillus glaucus CBS 516.65</name>
    <dbReference type="NCBI Taxonomy" id="1160497"/>
    <lineage>
        <taxon>Eukaryota</taxon>
        <taxon>Fungi</taxon>
        <taxon>Dikarya</taxon>
        <taxon>Ascomycota</taxon>
        <taxon>Pezizomycotina</taxon>
        <taxon>Eurotiomycetes</taxon>
        <taxon>Eurotiomycetidae</taxon>
        <taxon>Eurotiales</taxon>
        <taxon>Aspergillaceae</taxon>
        <taxon>Aspergillus</taxon>
        <taxon>Aspergillus subgen. Aspergillus</taxon>
    </lineage>
</organism>
<dbReference type="RefSeq" id="XP_022402185.1">
    <property type="nucleotide sequence ID" value="XM_022546249.1"/>
</dbReference>
<proteinExistence type="predicted"/>
<evidence type="ECO:0000256" key="1">
    <source>
        <dbReference type="ARBA" id="ARBA00004173"/>
    </source>
</evidence>
<dbReference type="PANTHER" id="PTHR48182:SF2">
    <property type="entry name" value="PROTEIN SERAC1"/>
    <property type="match status" value="1"/>
</dbReference>
<reference evidence="8" key="1">
    <citation type="journal article" date="2017" name="Genome Biol.">
        <title>Comparative genomics reveals high biological diversity and specific adaptations in the industrially and medically important fungal genus Aspergillus.</title>
        <authorList>
            <person name="de Vries R.P."/>
            <person name="Riley R."/>
            <person name="Wiebenga A."/>
            <person name="Aguilar-Osorio G."/>
            <person name="Amillis S."/>
            <person name="Uchima C.A."/>
            <person name="Anderluh G."/>
            <person name="Asadollahi M."/>
            <person name="Askin M."/>
            <person name="Barry K."/>
            <person name="Battaglia E."/>
            <person name="Bayram O."/>
            <person name="Benocci T."/>
            <person name="Braus-Stromeyer S.A."/>
            <person name="Caldana C."/>
            <person name="Canovas D."/>
            <person name="Cerqueira G.C."/>
            <person name="Chen F."/>
            <person name="Chen W."/>
            <person name="Choi C."/>
            <person name="Clum A."/>
            <person name="Dos Santos R.A."/>
            <person name="Damasio A.R."/>
            <person name="Diallinas G."/>
            <person name="Emri T."/>
            <person name="Fekete E."/>
            <person name="Flipphi M."/>
            <person name="Freyberg S."/>
            <person name="Gallo A."/>
            <person name="Gournas C."/>
            <person name="Habgood R."/>
            <person name="Hainaut M."/>
            <person name="Harispe M.L."/>
            <person name="Henrissat B."/>
            <person name="Hilden K.S."/>
            <person name="Hope R."/>
            <person name="Hossain A."/>
            <person name="Karabika E."/>
            <person name="Karaffa L."/>
            <person name="Karanyi Z."/>
            <person name="Krasevec N."/>
            <person name="Kuo A."/>
            <person name="Kusch H."/>
            <person name="LaButti K."/>
            <person name="Lagendijk E.L."/>
            <person name="Lapidus A."/>
            <person name="Levasseur A."/>
            <person name="Lindquist E."/>
            <person name="Lipzen A."/>
            <person name="Logrieco A.F."/>
            <person name="MacCabe A."/>
            <person name="Maekelae M.R."/>
            <person name="Malavazi I."/>
            <person name="Melin P."/>
            <person name="Meyer V."/>
            <person name="Mielnichuk N."/>
            <person name="Miskei M."/>
            <person name="Molnar A.P."/>
            <person name="Mule G."/>
            <person name="Ngan C.Y."/>
            <person name="Orejas M."/>
            <person name="Orosz E."/>
            <person name="Ouedraogo J.P."/>
            <person name="Overkamp K.M."/>
            <person name="Park H.-S."/>
            <person name="Perrone G."/>
            <person name="Piumi F."/>
            <person name="Punt P.J."/>
            <person name="Ram A.F."/>
            <person name="Ramon A."/>
            <person name="Rauscher S."/>
            <person name="Record E."/>
            <person name="Riano-Pachon D.M."/>
            <person name="Robert V."/>
            <person name="Roehrig J."/>
            <person name="Ruller R."/>
            <person name="Salamov A."/>
            <person name="Salih N.S."/>
            <person name="Samson R.A."/>
            <person name="Sandor E."/>
            <person name="Sanguinetti M."/>
            <person name="Schuetze T."/>
            <person name="Sepcic K."/>
            <person name="Shelest E."/>
            <person name="Sherlock G."/>
            <person name="Sophianopoulou V."/>
            <person name="Squina F.M."/>
            <person name="Sun H."/>
            <person name="Susca A."/>
            <person name="Todd R.B."/>
            <person name="Tsang A."/>
            <person name="Unkles S.E."/>
            <person name="van de Wiele N."/>
            <person name="van Rossen-Uffink D."/>
            <person name="Oliveira J.V."/>
            <person name="Vesth T.C."/>
            <person name="Visser J."/>
            <person name="Yu J.-H."/>
            <person name="Zhou M."/>
            <person name="Andersen M.R."/>
            <person name="Archer D.B."/>
            <person name="Baker S.E."/>
            <person name="Benoit I."/>
            <person name="Brakhage A.A."/>
            <person name="Braus G.H."/>
            <person name="Fischer R."/>
            <person name="Frisvad J.C."/>
            <person name="Goldman G.H."/>
            <person name="Houbraken J."/>
            <person name="Oakley B."/>
            <person name="Pocsi I."/>
            <person name="Scazzocchio C."/>
            <person name="Seiboth B."/>
            <person name="vanKuyk P.A."/>
            <person name="Wortman J."/>
            <person name="Dyer P.S."/>
            <person name="Grigoriev I.V."/>
        </authorList>
    </citation>
    <scope>NUCLEOTIDE SEQUENCE [LARGE SCALE GENOMIC DNA]</scope>
    <source>
        <strain evidence="8">CBS 516.65</strain>
    </source>
</reference>
<dbReference type="InterPro" id="IPR029058">
    <property type="entry name" value="AB_hydrolase_fold"/>
</dbReference>
<evidence type="ECO:0000313" key="8">
    <source>
        <dbReference type="Proteomes" id="UP000184300"/>
    </source>
</evidence>
<dbReference type="AlphaFoldDB" id="A0A1L9VNI6"/>
<evidence type="ECO:0000313" key="7">
    <source>
        <dbReference type="EMBL" id="OJJ85487.1"/>
    </source>
</evidence>
<comment type="subcellular location">
    <subcellularLocation>
        <location evidence="2">Endoplasmic reticulum</location>
    </subcellularLocation>
    <subcellularLocation>
        <location evidence="3">Membrane</location>
    </subcellularLocation>
    <subcellularLocation>
        <location evidence="1">Mitochondrion</location>
    </subcellularLocation>
</comment>